<proteinExistence type="predicted"/>
<dbReference type="eggNOG" id="COG1671">
    <property type="taxonomic scope" value="Bacteria"/>
</dbReference>
<gene>
    <name evidence="1" type="ORF">N781_11560</name>
</gene>
<dbReference type="STRING" id="1385510.GCA_000425205_03746"/>
<keyword evidence="2" id="KW-1185">Reference proteome</keyword>
<sequence>MSSKQFSTVINCMDGRVQLPVNTWMQERYGAPYVDTITEAGPNNILVNGTEAQLASMKEKVRISVEAHGSEVLAIVGHHDCAGNPVSREIQEQQIREGISIVKGWGFPITVIGLFVNENWEVEEV</sequence>
<comment type="caution">
    <text evidence="1">The sequence shown here is derived from an EMBL/GenBank/DDBJ whole genome shotgun (WGS) entry which is preliminary data.</text>
</comment>
<dbReference type="EMBL" id="AVPE01000029">
    <property type="protein sequence ID" value="KGX87885.1"/>
    <property type="molecule type" value="Genomic_DNA"/>
</dbReference>
<dbReference type="OrthoDB" id="9794613at2"/>
<protein>
    <recommendedName>
        <fullName evidence="3">Carbonic anhydrase</fullName>
    </recommendedName>
</protein>
<evidence type="ECO:0008006" key="3">
    <source>
        <dbReference type="Google" id="ProtNLM"/>
    </source>
</evidence>
<dbReference type="InterPro" id="IPR046871">
    <property type="entry name" value="Pro_CA_2"/>
</dbReference>
<dbReference type="Proteomes" id="UP000030528">
    <property type="component" value="Unassembled WGS sequence"/>
</dbReference>
<organism evidence="1 2">
    <name type="scientific">Pontibacillus halophilus JSM 076056 = DSM 19796</name>
    <dbReference type="NCBI Taxonomy" id="1385510"/>
    <lineage>
        <taxon>Bacteria</taxon>
        <taxon>Bacillati</taxon>
        <taxon>Bacillota</taxon>
        <taxon>Bacilli</taxon>
        <taxon>Bacillales</taxon>
        <taxon>Bacillaceae</taxon>
        <taxon>Pontibacillus</taxon>
    </lineage>
</organism>
<evidence type="ECO:0000313" key="1">
    <source>
        <dbReference type="EMBL" id="KGX87885.1"/>
    </source>
</evidence>
<dbReference type="GO" id="GO:0008270">
    <property type="term" value="F:zinc ion binding"/>
    <property type="evidence" value="ECO:0007669"/>
    <property type="project" value="InterPro"/>
</dbReference>
<dbReference type="Pfam" id="PF20393">
    <property type="entry name" value="Pro_CA_2"/>
    <property type="match status" value="1"/>
</dbReference>
<dbReference type="InterPro" id="IPR036874">
    <property type="entry name" value="Carbonic_anhydrase_sf"/>
</dbReference>
<dbReference type="RefSeq" id="WP_026801885.1">
    <property type="nucleotide sequence ID" value="NZ_AULI01000031.1"/>
</dbReference>
<evidence type="ECO:0000313" key="2">
    <source>
        <dbReference type="Proteomes" id="UP000030528"/>
    </source>
</evidence>
<dbReference type="GO" id="GO:0004089">
    <property type="term" value="F:carbonate dehydratase activity"/>
    <property type="evidence" value="ECO:0007669"/>
    <property type="project" value="InterPro"/>
</dbReference>
<dbReference type="AlphaFoldDB" id="A0A0A5G9T9"/>
<name>A0A0A5G9T9_9BACI</name>
<dbReference type="SUPFAM" id="SSF53056">
    <property type="entry name" value="beta-carbonic anhydrase, cab"/>
    <property type="match status" value="1"/>
</dbReference>
<reference evidence="1 2" key="1">
    <citation type="submission" date="2013-08" db="EMBL/GenBank/DDBJ databases">
        <authorList>
            <person name="Huang J."/>
            <person name="Wang G."/>
        </authorList>
    </citation>
    <scope>NUCLEOTIDE SEQUENCE [LARGE SCALE GENOMIC DNA]</scope>
    <source>
        <strain evidence="1 2">JSM 076056</strain>
    </source>
</reference>
<accession>A0A0A5G9T9</accession>